<protein>
    <submittedName>
        <fullName evidence="2">Uncharacterized protein</fullName>
    </submittedName>
</protein>
<accession>A0ABU6GV79</accession>
<sequence>MSAKTWIMYLSLLLLSALFAILVDVFTVVRRTGYSGNGNPGWLLLYPGWVTLIILMLFTFVIAVRYFDTLQDYIAKLSYHSLIPVLSVCTLFLSLFLELRKIKLTLASLRHNGDEESLIHVLGPVNIYTNSLFYNMYILLFCFSFNYPWQLVGCPKKKKLIPDREESLTSHLWVIFIIESSSSFNRNLKW</sequence>
<reference evidence="2 3" key="1">
    <citation type="submission" date="2023-03" db="EMBL/GenBank/DDBJ databases">
        <title>Bacillus Genome Sequencing.</title>
        <authorList>
            <person name="Dunlap C."/>
        </authorList>
    </citation>
    <scope>NUCLEOTIDE SEQUENCE [LARGE SCALE GENOMIC DNA]</scope>
    <source>
        <strain evidence="2 3">BD-525</strain>
    </source>
</reference>
<comment type="caution">
    <text evidence="2">The sequence shown here is derived from an EMBL/GenBank/DDBJ whole genome shotgun (WGS) entry which is preliminary data.</text>
</comment>
<proteinExistence type="predicted"/>
<keyword evidence="1" id="KW-0812">Transmembrane</keyword>
<dbReference type="EMBL" id="JARLKZ010000016">
    <property type="protein sequence ID" value="MEC0242261.1"/>
    <property type="molecule type" value="Genomic_DNA"/>
</dbReference>
<dbReference type="Proteomes" id="UP001344632">
    <property type="component" value="Unassembled WGS sequence"/>
</dbReference>
<keyword evidence="1" id="KW-0472">Membrane</keyword>
<keyword evidence="1" id="KW-1133">Transmembrane helix</keyword>
<feature type="transmembrane region" description="Helical" evidence="1">
    <location>
        <begin position="79"/>
        <end position="97"/>
    </location>
</feature>
<evidence type="ECO:0000256" key="1">
    <source>
        <dbReference type="SAM" id="Phobius"/>
    </source>
</evidence>
<evidence type="ECO:0000313" key="3">
    <source>
        <dbReference type="Proteomes" id="UP001344632"/>
    </source>
</evidence>
<feature type="transmembrane region" description="Helical" evidence="1">
    <location>
        <begin position="43"/>
        <end position="67"/>
    </location>
</feature>
<gene>
    <name evidence="2" type="ORF">P4H66_20865</name>
</gene>
<evidence type="ECO:0000313" key="2">
    <source>
        <dbReference type="EMBL" id="MEC0242261.1"/>
    </source>
</evidence>
<keyword evidence="3" id="KW-1185">Reference proteome</keyword>
<organism evidence="2 3">
    <name type="scientific">Paenibacillus dokdonensis</name>
    <dbReference type="NCBI Taxonomy" id="2567944"/>
    <lineage>
        <taxon>Bacteria</taxon>
        <taxon>Bacillati</taxon>
        <taxon>Bacillota</taxon>
        <taxon>Bacilli</taxon>
        <taxon>Bacillales</taxon>
        <taxon>Paenibacillaceae</taxon>
        <taxon>Paenibacillus</taxon>
    </lineage>
</organism>
<dbReference type="RefSeq" id="WP_326090031.1">
    <property type="nucleotide sequence ID" value="NZ_JARLKZ010000016.1"/>
</dbReference>
<name>A0ABU6GV79_9BACL</name>
<feature type="transmembrane region" description="Helical" evidence="1">
    <location>
        <begin position="132"/>
        <end position="149"/>
    </location>
</feature>